<keyword evidence="1" id="KW-0175">Coiled coil</keyword>
<organism evidence="3 4">
    <name type="scientific">Rhodocollybia butyracea</name>
    <dbReference type="NCBI Taxonomy" id="206335"/>
    <lineage>
        <taxon>Eukaryota</taxon>
        <taxon>Fungi</taxon>
        <taxon>Dikarya</taxon>
        <taxon>Basidiomycota</taxon>
        <taxon>Agaricomycotina</taxon>
        <taxon>Agaricomycetes</taxon>
        <taxon>Agaricomycetidae</taxon>
        <taxon>Agaricales</taxon>
        <taxon>Marasmiineae</taxon>
        <taxon>Omphalotaceae</taxon>
        <taxon>Rhodocollybia</taxon>
    </lineage>
</organism>
<dbReference type="Proteomes" id="UP000772434">
    <property type="component" value="Unassembled WGS sequence"/>
</dbReference>
<keyword evidence="4" id="KW-1185">Reference proteome</keyword>
<feature type="coiled-coil region" evidence="1">
    <location>
        <begin position="160"/>
        <end position="187"/>
    </location>
</feature>
<sequence length="313" mass="35439">MPNPKPPAGVFLMDTGGDDTGSGEASDFDFFAERRRQASEDNELNENNVGDTDVWETGQLPGWWKRPELPPTISEQARLSLLRDLRTDWHSFPLIPWYEEDDHDVKYDHLPSEDWAYLQLFLCSEAARKANAGVPTFYATQLFTRIEETNQLRNWFRVKAKKEEKTADNLREQIRGLQMLLDRAERDGRYELAKANRARAVGESLNKLVFLYRTRSNALTPAILLNLLSPLTSTKQKMNPSASPSSLSSPSGIDAATVREYRETVAILAEKIDKLEKSPEGSSSAELIFWKSMRDDLDRLRPIIADLCGSSAS</sequence>
<reference evidence="3" key="1">
    <citation type="submission" date="2020-11" db="EMBL/GenBank/DDBJ databases">
        <authorList>
            <consortium name="DOE Joint Genome Institute"/>
            <person name="Ahrendt S."/>
            <person name="Riley R."/>
            <person name="Andreopoulos W."/>
            <person name="Labutti K."/>
            <person name="Pangilinan J."/>
            <person name="Ruiz-Duenas F.J."/>
            <person name="Barrasa J.M."/>
            <person name="Sanchez-Garcia M."/>
            <person name="Camarero S."/>
            <person name="Miyauchi S."/>
            <person name="Serrano A."/>
            <person name="Linde D."/>
            <person name="Babiker R."/>
            <person name="Drula E."/>
            <person name="Ayuso-Fernandez I."/>
            <person name="Pacheco R."/>
            <person name="Padilla G."/>
            <person name="Ferreira P."/>
            <person name="Barriuso J."/>
            <person name="Kellner H."/>
            <person name="Castanera R."/>
            <person name="Alfaro M."/>
            <person name="Ramirez L."/>
            <person name="Pisabarro A.G."/>
            <person name="Kuo A."/>
            <person name="Tritt A."/>
            <person name="Lipzen A."/>
            <person name="He G."/>
            <person name="Yan M."/>
            <person name="Ng V."/>
            <person name="Cullen D."/>
            <person name="Martin F."/>
            <person name="Rosso M.-N."/>
            <person name="Henrissat B."/>
            <person name="Hibbett D."/>
            <person name="Martinez A.T."/>
            <person name="Grigoriev I.V."/>
        </authorList>
    </citation>
    <scope>NUCLEOTIDE SEQUENCE</scope>
    <source>
        <strain evidence="3">AH 40177</strain>
    </source>
</reference>
<evidence type="ECO:0000313" key="3">
    <source>
        <dbReference type="EMBL" id="KAF9060827.1"/>
    </source>
</evidence>
<evidence type="ECO:0000256" key="2">
    <source>
        <dbReference type="SAM" id="MobiDB-lite"/>
    </source>
</evidence>
<name>A0A9P5TZX7_9AGAR</name>
<dbReference type="AlphaFoldDB" id="A0A9P5TZX7"/>
<proteinExistence type="predicted"/>
<gene>
    <name evidence="3" type="ORF">BDP27DRAFT_1429641</name>
</gene>
<protein>
    <submittedName>
        <fullName evidence="3">Uncharacterized protein</fullName>
    </submittedName>
</protein>
<dbReference type="EMBL" id="JADNRY010000226">
    <property type="protein sequence ID" value="KAF9060827.1"/>
    <property type="molecule type" value="Genomic_DNA"/>
</dbReference>
<comment type="caution">
    <text evidence="3">The sequence shown here is derived from an EMBL/GenBank/DDBJ whole genome shotgun (WGS) entry which is preliminary data.</text>
</comment>
<evidence type="ECO:0000256" key="1">
    <source>
        <dbReference type="SAM" id="Coils"/>
    </source>
</evidence>
<evidence type="ECO:0000313" key="4">
    <source>
        <dbReference type="Proteomes" id="UP000772434"/>
    </source>
</evidence>
<feature type="region of interest" description="Disordered" evidence="2">
    <location>
        <begin position="1"/>
        <end position="26"/>
    </location>
</feature>
<accession>A0A9P5TZX7</accession>